<feature type="region of interest" description="Disordered" evidence="2">
    <location>
        <begin position="412"/>
        <end position="441"/>
    </location>
</feature>
<evidence type="ECO:0000313" key="4">
    <source>
        <dbReference type="Proteomes" id="UP000515908"/>
    </source>
</evidence>
<dbReference type="AlphaFoldDB" id="A0A7G2CJX6"/>
<dbReference type="PANTHER" id="PTHR11359">
    <property type="entry name" value="AMP DEAMINASE"/>
    <property type="match status" value="1"/>
</dbReference>
<evidence type="ECO:0000256" key="1">
    <source>
        <dbReference type="ARBA" id="ARBA00006676"/>
    </source>
</evidence>
<organism evidence="3 4">
    <name type="scientific">Angomonas deanei</name>
    <dbReference type="NCBI Taxonomy" id="59799"/>
    <lineage>
        <taxon>Eukaryota</taxon>
        <taxon>Discoba</taxon>
        <taxon>Euglenozoa</taxon>
        <taxon>Kinetoplastea</taxon>
        <taxon>Metakinetoplastina</taxon>
        <taxon>Trypanosomatida</taxon>
        <taxon>Trypanosomatidae</taxon>
        <taxon>Strigomonadinae</taxon>
        <taxon>Angomonas</taxon>
    </lineage>
</organism>
<dbReference type="GO" id="GO:0005829">
    <property type="term" value="C:cytosol"/>
    <property type="evidence" value="ECO:0007669"/>
    <property type="project" value="TreeGrafter"/>
</dbReference>
<dbReference type="Gene3D" id="3.20.20.140">
    <property type="entry name" value="Metal-dependent hydrolases"/>
    <property type="match status" value="2"/>
</dbReference>
<gene>
    <name evidence="3" type="ORF">ADEAN_000768500</name>
</gene>
<dbReference type="InterPro" id="IPR032466">
    <property type="entry name" value="Metal_Hydrolase"/>
</dbReference>
<feature type="region of interest" description="Disordered" evidence="2">
    <location>
        <begin position="698"/>
        <end position="720"/>
    </location>
</feature>
<evidence type="ECO:0000256" key="2">
    <source>
        <dbReference type="SAM" id="MobiDB-lite"/>
    </source>
</evidence>
<dbReference type="VEuPathDB" id="TriTrypDB:ADEAN_000768500"/>
<proteinExistence type="inferred from homology"/>
<keyword evidence="4" id="KW-1185">Reference proteome</keyword>
<sequence length="720" mass="81110">MLDRRRLTRVDITDPEFNSAGRQSATLLQLFLSPYTVNKGAYLADAVRVVLEANEELERGPRATETLVEISGLQEEEWERLAEWMYEQDLLETYRTNRWLISISPSPPIVGKGTEGSTTENTFEIGPKFNTSLENHQQQLENIFLPLFQATVAPEDAKNVHVAGLLANVGAFVVQCGDAPGRRPLSAKRRRPVDVPWSEKVPVSYFLYYVWTNLSALNALRKRCGLNTIQLRTKLSSQSSPEALAVSYMLCDHIIDGTALEAHPAMQYLFGLHRIGVCMSPTYSNALGGVPYIENPFAKFFRRGLRVSLATFAPLLTHTSSEPLTEEYGNVARVCRLSGVDLSEIGLNSAWISSFPDELKSEWLGSDVGQQDWRGNNVEFTNVPTARLELRSRVWTAERNVLRRCEGLEPLSGSDSDDELTSAAVGQDGKRKSDSHFKGGDAPYVVTDPHVDFPRLILTGPYDRDMQHGAAAQRLHRVLELRNQYMLHLHRIEDRCPSESAAVYFNSIENQDPVQQMELAFHKDAHRNFEEEEWMFKTVEGVVVPHEVHQIPRLPQNMYHFGDFCSHVEEVRSIAEDAHVRQFANRRLQLLEHRFRLHIAVNAGREAGSTAEKASQNRDFYQATKVDNTVRMETGMTARQLLDFIVSKAANNGDDIVSHRSGREPQTLRQLLHELDISPDTLTVDNLGVQADGTIGMAKRVSTPRDATSSSRYSSKQKIK</sequence>
<feature type="compositionally biased region" description="Polar residues" evidence="2">
    <location>
        <begin position="705"/>
        <end position="714"/>
    </location>
</feature>
<accession>A0A7G2CJX6</accession>
<dbReference type="Proteomes" id="UP000515908">
    <property type="component" value="Chromosome 16"/>
</dbReference>
<dbReference type="GO" id="GO:0003876">
    <property type="term" value="F:AMP deaminase activity"/>
    <property type="evidence" value="ECO:0007669"/>
    <property type="project" value="InterPro"/>
</dbReference>
<dbReference type="PANTHER" id="PTHR11359:SF0">
    <property type="entry name" value="AMP DEAMINASE"/>
    <property type="match status" value="1"/>
</dbReference>
<dbReference type="Pfam" id="PF19326">
    <property type="entry name" value="AMP_deaminase"/>
    <property type="match status" value="2"/>
</dbReference>
<comment type="similarity">
    <text evidence="1">Belongs to the metallo-dependent hydrolases superfamily. Adenosine and AMP deaminases family.</text>
</comment>
<evidence type="ECO:0000313" key="3">
    <source>
        <dbReference type="EMBL" id="CAD2220170.1"/>
    </source>
</evidence>
<dbReference type="SUPFAM" id="SSF51556">
    <property type="entry name" value="Metallo-dependent hydrolases"/>
    <property type="match status" value="2"/>
</dbReference>
<reference evidence="3 4" key="1">
    <citation type="submission" date="2020-08" db="EMBL/GenBank/DDBJ databases">
        <authorList>
            <person name="Newling K."/>
            <person name="Davey J."/>
            <person name="Forrester S."/>
        </authorList>
    </citation>
    <scope>NUCLEOTIDE SEQUENCE [LARGE SCALE GENOMIC DNA]</scope>
    <source>
        <strain evidence="4">Crithidia deanei Carvalho (ATCC PRA-265)</strain>
    </source>
</reference>
<dbReference type="EMBL" id="LR877160">
    <property type="protein sequence ID" value="CAD2220170.1"/>
    <property type="molecule type" value="Genomic_DNA"/>
</dbReference>
<dbReference type="GO" id="GO:0032264">
    <property type="term" value="P:IMP salvage"/>
    <property type="evidence" value="ECO:0007669"/>
    <property type="project" value="InterPro"/>
</dbReference>
<dbReference type="GO" id="GO:0046033">
    <property type="term" value="P:AMP metabolic process"/>
    <property type="evidence" value="ECO:0007669"/>
    <property type="project" value="TreeGrafter"/>
</dbReference>
<feature type="compositionally biased region" description="Basic and acidic residues" evidence="2">
    <location>
        <begin position="428"/>
        <end position="439"/>
    </location>
</feature>
<dbReference type="OrthoDB" id="1723809at2759"/>
<protein>
    <submittedName>
        <fullName evidence="3">Adenosine/AMP deaminase, putative</fullName>
    </submittedName>
</protein>
<dbReference type="InterPro" id="IPR006329">
    <property type="entry name" value="AMPD"/>
</dbReference>
<name>A0A7G2CJX6_9TRYP</name>